<keyword evidence="3" id="KW-1185">Reference proteome</keyword>
<feature type="domain" description="Carbohydrate kinase PfkB" evidence="1">
    <location>
        <begin position="186"/>
        <end position="255"/>
    </location>
</feature>
<dbReference type="OrthoDB" id="9776822at2"/>
<name>A0A0P6XED1_9CHLR</name>
<proteinExistence type="predicted"/>
<dbReference type="Proteomes" id="UP000050277">
    <property type="component" value="Unassembled WGS sequence"/>
</dbReference>
<dbReference type="AlphaFoldDB" id="A0A0P6XED1"/>
<gene>
    <name evidence="2" type="ORF">SE18_22695</name>
</gene>
<comment type="caution">
    <text evidence="2">The sequence shown here is derived from an EMBL/GenBank/DDBJ whole genome shotgun (WGS) entry which is preliminary data.</text>
</comment>
<evidence type="ECO:0000313" key="2">
    <source>
        <dbReference type="EMBL" id="KPL81444.1"/>
    </source>
</evidence>
<evidence type="ECO:0000259" key="1">
    <source>
        <dbReference type="Pfam" id="PF00294"/>
    </source>
</evidence>
<evidence type="ECO:0000313" key="3">
    <source>
        <dbReference type="Proteomes" id="UP000050277"/>
    </source>
</evidence>
<dbReference type="Gene3D" id="3.40.1190.20">
    <property type="match status" value="1"/>
</dbReference>
<protein>
    <recommendedName>
        <fullName evidence="1">Carbohydrate kinase PfkB domain-containing protein</fullName>
    </recommendedName>
</protein>
<dbReference type="SUPFAM" id="SSF53613">
    <property type="entry name" value="Ribokinase-like"/>
    <property type="match status" value="1"/>
</dbReference>
<dbReference type="RefSeq" id="WP_054536742.1">
    <property type="nucleotide sequence ID" value="NZ_LGKP01000035.1"/>
</dbReference>
<dbReference type="InterPro" id="IPR011611">
    <property type="entry name" value="PfkB_dom"/>
</dbReference>
<dbReference type="Pfam" id="PF00294">
    <property type="entry name" value="PfkB"/>
    <property type="match status" value="1"/>
</dbReference>
<reference evidence="2 3" key="1">
    <citation type="submission" date="2015-07" db="EMBL/GenBank/DDBJ databases">
        <title>Whole genome sequence of Herpetosiphon geysericola DSM 7119.</title>
        <authorList>
            <person name="Hemp J."/>
            <person name="Ward L.M."/>
            <person name="Pace L.A."/>
            <person name="Fischer W.W."/>
        </authorList>
    </citation>
    <scope>NUCLEOTIDE SEQUENCE [LARGE SCALE GENOMIC DNA]</scope>
    <source>
        <strain evidence="2 3">DSM 7119</strain>
    </source>
</reference>
<accession>A0A0P6XED1</accession>
<sequence length="259" mass="27899">MSLEYLLIGALTRDLTATGWKQGGTGTFAARALASWGVAPTIITPAQTKIIFDLPSNCTVLRLPSSATATFENRYQGDARTQWLHAAPTTLDWAALGPYWRTARLVHLAPLAQELTAIPPRSLFPHALIGLTAQGWLRHWDSTGRIQPKRWQPTPTELAQIDALVVSDEDVGGKLELVASWAKACGLVAMTQGSRGATIWINGEAQHVAAYPVQVSDPTGAGDVWAAAWFWRIQQGASPLQAADWACQQAALQISGQLG</sequence>
<dbReference type="InterPro" id="IPR029056">
    <property type="entry name" value="Ribokinase-like"/>
</dbReference>
<dbReference type="EMBL" id="LGKP01000035">
    <property type="protein sequence ID" value="KPL81444.1"/>
    <property type="molecule type" value="Genomic_DNA"/>
</dbReference>
<dbReference type="STRING" id="70996.SE18_22695"/>
<organism evidence="2 3">
    <name type="scientific">Herpetosiphon geysericola</name>
    <dbReference type="NCBI Taxonomy" id="70996"/>
    <lineage>
        <taxon>Bacteria</taxon>
        <taxon>Bacillati</taxon>
        <taxon>Chloroflexota</taxon>
        <taxon>Chloroflexia</taxon>
        <taxon>Herpetosiphonales</taxon>
        <taxon>Herpetosiphonaceae</taxon>
        <taxon>Herpetosiphon</taxon>
    </lineage>
</organism>